<evidence type="ECO:0000313" key="4">
    <source>
        <dbReference type="Proteomes" id="UP000024635"/>
    </source>
</evidence>
<organism evidence="3 4">
    <name type="scientific">Ancylostoma ceylanicum</name>
    <dbReference type="NCBI Taxonomy" id="53326"/>
    <lineage>
        <taxon>Eukaryota</taxon>
        <taxon>Metazoa</taxon>
        <taxon>Ecdysozoa</taxon>
        <taxon>Nematoda</taxon>
        <taxon>Chromadorea</taxon>
        <taxon>Rhabditida</taxon>
        <taxon>Rhabditina</taxon>
        <taxon>Rhabditomorpha</taxon>
        <taxon>Strongyloidea</taxon>
        <taxon>Ancylostomatidae</taxon>
        <taxon>Ancylostomatinae</taxon>
        <taxon>Ancylostoma</taxon>
    </lineage>
</organism>
<keyword evidence="1" id="KW-1133">Transmembrane helix</keyword>
<feature type="transmembrane region" description="Helical" evidence="1">
    <location>
        <begin position="52"/>
        <end position="70"/>
    </location>
</feature>
<name>A0A016W0Y6_9BILA</name>
<reference evidence="4" key="1">
    <citation type="journal article" date="2015" name="Nat. Genet.">
        <title>The genome and transcriptome of the zoonotic hookworm Ancylostoma ceylanicum identify infection-specific gene families.</title>
        <authorList>
            <person name="Schwarz E.M."/>
            <person name="Hu Y."/>
            <person name="Antoshechkin I."/>
            <person name="Miller M.M."/>
            <person name="Sternberg P.W."/>
            <person name="Aroian R.V."/>
        </authorList>
    </citation>
    <scope>NUCLEOTIDE SEQUENCE</scope>
    <source>
        <strain evidence="4">HY135</strain>
    </source>
</reference>
<dbReference type="Pfam" id="PF19040">
    <property type="entry name" value="SGNH"/>
    <property type="match status" value="1"/>
</dbReference>
<dbReference type="GO" id="GO:0016020">
    <property type="term" value="C:membrane"/>
    <property type="evidence" value="ECO:0007669"/>
    <property type="project" value="TreeGrafter"/>
</dbReference>
<dbReference type="Proteomes" id="UP000024635">
    <property type="component" value="Unassembled WGS sequence"/>
</dbReference>
<keyword evidence="1" id="KW-0812">Transmembrane</keyword>
<dbReference type="GO" id="GO:0000271">
    <property type="term" value="P:polysaccharide biosynthetic process"/>
    <property type="evidence" value="ECO:0007669"/>
    <property type="project" value="TreeGrafter"/>
</dbReference>
<sequence>MPEHCRMSMVLFFTLTNRNTVLFLGVIVSAVLAAATHHGFESRYLNWSPPAISLLIALLLIMSSLLCYHLHSQDEMVREFGPGPVNYSNININDAAWNRTLMLYINTKEANLTLNMETPFCRHTERFDYSKVPRSALCEAQNGTGPYNILVIGNSYAFNQADVIYNAFRNHSRELTFFSFSGCEFLMETNPKICQYHNYNYSFILHALKPDIVFVLTRPLDGRVRFDPMKPIDEDKIFNDYMNRINQVEEVAKKVYLLQALPSCVQRCARKGMEFTSNKRPLSDIKDGLIKRDEVFVRERITEVGKRCKKCEIIDYLTYLVDDDGQYLGYNPKTNIMYYDTINHFNRFGKERIQALYNRLANELEAKGIQ</sequence>
<evidence type="ECO:0000313" key="3">
    <source>
        <dbReference type="EMBL" id="EYC32658.1"/>
    </source>
</evidence>
<gene>
    <name evidence="3" type="primary">Acey_s0002.g1026</name>
    <name evidence="3" type="ORF">Y032_0002g1026</name>
</gene>
<protein>
    <recommendedName>
        <fullName evidence="2">SGNH domain-containing protein</fullName>
    </recommendedName>
</protein>
<feature type="domain" description="SGNH" evidence="2">
    <location>
        <begin position="121"/>
        <end position="357"/>
    </location>
</feature>
<dbReference type="InterPro" id="IPR043968">
    <property type="entry name" value="SGNH"/>
</dbReference>
<keyword evidence="1" id="KW-0472">Membrane</keyword>
<dbReference type="SUPFAM" id="SSF52266">
    <property type="entry name" value="SGNH hydrolase"/>
    <property type="match status" value="1"/>
</dbReference>
<dbReference type="PANTHER" id="PTHR23028">
    <property type="entry name" value="ACETYLTRANSFERASE"/>
    <property type="match status" value="1"/>
</dbReference>
<dbReference type="EMBL" id="JARK01001338">
    <property type="protein sequence ID" value="EYC32658.1"/>
    <property type="molecule type" value="Genomic_DNA"/>
</dbReference>
<dbReference type="AlphaFoldDB" id="A0A016W0Y6"/>
<feature type="transmembrane region" description="Helical" evidence="1">
    <location>
        <begin position="21"/>
        <end position="40"/>
    </location>
</feature>
<proteinExistence type="predicted"/>
<keyword evidence="4" id="KW-1185">Reference proteome</keyword>
<accession>A0A016W0Y6</accession>
<dbReference type="OrthoDB" id="5840294at2759"/>
<evidence type="ECO:0000256" key="1">
    <source>
        <dbReference type="SAM" id="Phobius"/>
    </source>
</evidence>
<dbReference type="PANTHER" id="PTHR23028:SF53">
    <property type="entry name" value="ACYL_TRANSF_3 DOMAIN-CONTAINING PROTEIN"/>
    <property type="match status" value="1"/>
</dbReference>
<dbReference type="InterPro" id="IPR050879">
    <property type="entry name" value="Acyltransferase_3"/>
</dbReference>
<evidence type="ECO:0000259" key="2">
    <source>
        <dbReference type="Pfam" id="PF19040"/>
    </source>
</evidence>
<comment type="caution">
    <text evidence="3">The sequence shown here is derived from an EMBL/GenBank/DDBJ whole genome shotgun (WGS) entry which is preliminary data.</text>
</comment>